<accession>B4FIN1</accession>
<protein>
    <submittedName>
        <fullName evidence="1">Uncharacterized protein</fullName>
    </submittedName>
</protein>
<dbReference type="EMBL" id="BT036969">
    <property type="protein sequence ID" value="ACF81974.1"/>
    <property type="molecule type" value="mRNA"/>
</dbReference>
<reference evidence="1" key="1">
    <citation type="journal article" date="2009" name="PLoS Genet.">
        <title>Sequencing, mapping, and analysis of 27,455 maize full-length cDNAs.</title>
        <authorList>
            <person name="Soderlund C."/>
            <person name="Descour A."/>
            <person name="Kudrna D."/>
            <person name="Bomhoff M."/>
            <person name="Boyd L."/>
            <person name="Currie J."/>
            <person name="Angelova A."/>
            <person name="Collura K."/>
            <person name="Wissotski M."/>
            <person name="Ashley E."/>
            <person name="Morrow D."/>
            <person name="Fernandes J."/>
            <person name="Walbot V."/>
            <person name="Yu Y."/>
        </authorList>
    </citation>
    <scope>NUCLEOTIDE SEQUENCE</scope>
    <source>
        <strain evidence="1">B73</strain>
    </source>
</reference>
<proteinExistence type="evidence at transcript level"/>
<sequence>MMVLIIVPQCVLQIGLDIIIIGSMSL</sequence>
<organism evidence="1">
    <name type="scientific">Zea mays</name>
    <name type="common">Maize</name>
    <dbReference type="NCBI Taxonomy" id="4577"/>
    <lineage>
        <taxon>Eukaryota</taxon>
        <taxon>Viridiplantae</taxon>
        <taxon>Streptophyta</taxon>
        <taxon>Embryophyta</taxon>
        <taxon>Tracheophyta</taxon>
        <taxon>Spermatophyta</taxon>
        <taxon>Magnoliopsida</taxon>
        <taxon>Liliopsida</taxon>
        <taxon>Poales</taxon>
        <taxon>Poaceae</taxon>
        <taxon>PACMAD clade</taxon>
        <taxon>Panicoideae</taxon>
        <taxon>Andropogonodae</taxon>
        <taxon>Andropogoneae</taxon>
        <taxon>Tripsacinae</taxon>
        <taxon>Zea</taxon>
    </lineage>
</organism>
<evidence type="ECO:0000313" key="1">
    <source>
        <dbReference type="EMBL" id="ACF81974.1"/>
    </source>
</evidence>
<name>B4FIN1_MAIZE</name>
<dbReference type="EMBL" id="BT087117">
    <property type="protein sequence ID" value="ACR37470.1"/>
    <property type="molecule type" value="mRNA"/>
</dbReference>
<dbReference type="AlphaFoldDB" id="B4FIN1"/>